<gene>
    <name evidence="2" type="ORF">MUK42_25523</name>
</gene>
<name>A0A9E7EFS8_9LILI</name>
<sequence>MYETPTHAREPNDNQQGGEPDETKMGIVGTSPPAALAAASLPPLATAAAVKPCRRLGIRASPAETPSLGFLRLGMQRDRSSTRSRAGLTEIEPDLEEDPHDRWRTNGVSEVSSVFLHRHLS</sequence>
<dbReference type="OrthoDB" id="1925600at2759"/>
<dbReference type="EMBL" id="CP097502">
    <property type="protein sequence ID" value="URD76600.1"/>
    <property type="molecule type" value="Genomic_DNA"/>
</dbReference>
<feature type="region of interest" description="Disordered" evidence="1">
    <location>
        <begin position="1"/>
        <end position="30"/>
    </location>
</feature>
<accession>A0A9E7EFS8</accession>
<dbReference type="Proteomes" id="UP001055439">
    <property type="component" value="Chromosome 1"/>
</dbReference>
<organism evidence="2 3">
    <name type="scientific">Musa troglodytarum</name>
    <name type="common">fe'i banana</name>
    <dbReference type="NCBI Taxonomy" id="320322"/>
    <lineage>
        <taxon>Eukaryota</taxon>
        <taxon>Viridiplantae</taxon>
        <taxon>Streptophyta</taxon>
        <taxon>Embryophyta</taxon>
        <taxon>Tracheophyta</taxon>
        <taxon>Spermatophyta</taxon>
        <taxon>Magnoliopsida</taxon>
        <taxon>Liliopsida</taxon>
        <taxon>Zingiberales</taxon>
        <taxon>Musaceae</taxon>
        <taxon>Musa</taxon>
    </lineage>
</organism>
<evidence type="ECO:0000313" key="2">
    <source>
        <dbReference type="EMBL" id="URD76600.1"/>
    </source>
</evidence>
<keyword evidence="3" id="KW-1185">Reference proteome</keyword>
<dbReference type="AlphaFoldDB" id="A0A9E7EFS8"/>
<proteinExistence type="predicted"/>
<reference evidence="2" key="1">
    <citation type="submission" date="2022-05" db="EMBL/GenBank/DDBJ databases">
        <title>The Musa troglodytarum L. genome provides insights into the mechanism of non-climacteric behaviour and enrichment of carotenoids.</title>
        <authorList>
            <person name="Wang J."/>
        </authorList>
    </citation>
    <scope>NUCLEOTIDE SEQUENCE</scope>
    <source>
        <tissue evidence="2">Leaf</tissue>
    </source>
</reference>
<feature type="compositionally biased region" description="Basic and acidic residues" evidence="1">
    <location>
        <begin position="1"/>
        <end position="12"/>
    </location>
</feature>
<evidence type="ECO:0000313" key="3">
    <source>
        <dbReference type="Proteomes" id="UP001055439"/>
    </source>
</evidence>
<protein>
    <submittedName>
        <fullName evidence="2">Uncharacterized protein</fullName>
    </submittedName>
</protein>
<evidence type="ECO:0000256" key="1">
    <source>
        <dbReference type="SAM" id="MobiDB-lite"/>
    </source>
</evidence>